<dbReference type="Gene3D" id="3.40.50.150">
    <property type="entry name" value="Vaccinia Virus protein VP39"/>
    <property type="match status" value="1"/>
</dbReference>
<dbReference type="SUPFAM" id="SSF53335">
    <property type="entry name" value="S-adenosyl-L-methionine-dependent methyltransferases"/>
    <property type="match status" value="1"/>
</dbReference>
<keyword evidence="2" id="KW-0808">Transferase</keyword>
<dbReference type="PANTHER" id="PTHR43648:SF1">
    <property type="entry name" value="ELECTRON TRANSFER FLAVOPROTEIN BETA SUBUNIT LYSINE METHYLTRANSFERASE"/>
    <property type="match status" value="1"/>
</dbReference>
<dbReference type="AlphaFoldDB" id="A0A2S0KMX6"/>
<gene>
    <name evidence="3" type="ORF">C5Q98_03645</name>
</gene>
<keyword evidence="4" id="KW-1185">Reference proteome</keyword>
<dbReference type="InterPro" id="IPR050078">
    <property type="entry name" value="Ribosomal_L11_MeTrfase_PrmA"/>
</dbReference>
<evidence type="ECO:0000256" key="2">
    <source>
        <dbReference type="ARBA" id="ARBA00022679"/>
    </source>
</evidence>
<dbReference type="InterPro" id="IPR029063">
    <property type="entry name" value="SAM-dependent_MTases_sf"/>
</dbReference>
<accession>A0A2S0KMX6</accession>
<evidence type="ECO:0000256" key="1">
    <source>
        <dbReference type="ARBA" id="ARBA00022603"/>
    </source>
</evidence>
<dbReference type="GO" id="GO:0008276">
    <property type="term" value="F:protein methyltransferase activity"/>
    <property type="evidence" value="ECO:0007669"/>
    <property type="project" value="TreeGrafter"/>
</dbReference>
<dbReference type="Proteomes" id="UP000237947">
    <property type="component" value="Chromosome"/>
</dbReference>
<dbReference type="PANTHER" id="PTHR43648">
    <property type="entry name" value="ELECTRON TRANSFER FLAVOPROTEIN BETA SUBUNIT LYSINE METHYLTRANSFERASE"/>
    <property type="match status" value="1"/>
</dbReference>
<organism evidence="3 4">
    <name type="scientific">Fastidiosipila sanguinis</name>
    <dbReference type="NCBI Taxonomy" id="236753"/>
    <lineage>
        <taxon>Bacteria</taxon>
        <taxon>Bacillati</taxon>
        <taxon>Bacillota</taxon>
        <taxon>Clostridia</taxon>
        <taxon>Eubacteriales</taxon>
        <taxon>Oscillospiraceae</taxon>
        <taxon>Fastidiosipila</taxon>
    </lineage>
</organism>
<protein>
    <recommendedName>
        <fullName evidence="5">50S ribosomal protein L11 methyltransferase</fullName>
    </recommendedName>
</protein>
<dbReference type="GO" id="GO:0032259">
    <property type="term" value="P:methylation"/>
    <property type="evidence" value="ECO:0007669"/>
    <property type="project" value="UniProtKB-KW"/>
</dbReference>
<keyword evidence="1" id="KW-0489">Methyltransferase</keyword>
<reference evidence="4" key="1">
    <citation type="submission" date="2018-02" db="EMBL/GenBank/DDBJ databases">
        <authorList>
            <person name="Holder M.E."/>
            <person name="Ajami N.J."/>
            <person name="Petrosino J.F."/>
        </authorList>
    </citation>
    <scope>NUCLEOTIDE SEQUENCE [LARGE SCALE GENOMIC DNA]</scope>
    <source>
        <strain evidence="4">CCUG 47711</strain>
    </source>
</reference>
<dbReference type="KEGG" id="fsa:C5Q98_03645"/>
<evidence type="ECO:0000313" key="3">
    <source>
        <dbReference type="EMBL" id="AVM42373.1"/>
    </source>
</evidence>
<sequence>MNENYYEFTISIDSEVGDILLSKLEDLGALSIFTVDSHEIETEIIPMLEQDKTNVFDDFGLFSVEMDLEKALIKSYFLEVEDNNLAVNLSMGVGEIFLNENDEIFTADNIPQDRLSPELMVERIKAEIDFISEFFADLDYDISYRLIESEQIEEGNMYEAELFQLTDRILVNPGVSESDAHLIDGQILINIVPSSAYGSGRDETTSLAAKTLDDLLLELHKRQGVQELKVLDLGTGSGILAIIAAKLGVQNIKAIDIDQDAVEIAKDTAKVNQVSSNIEFTNEELYEQDKFDLILANLSSELIINLAKDFPKHLNNDSYLILAGINQNDLEKVLAEFKKVDDVKFKILKTSELNQWVTLLLSYKG</sequence>
<evidence type="ECO:0008006" key="5">
    <source>
        <dbReference type="Google" id="ProtNLM"/>
    </source>
</evidence>
<name>A0A2S0KMX6_9FIRM</name>
<dbReference type="EMBL" id="CP027226">
    <property type="protein sequence ID" value="AVM42373.1"/>
    <property type="molecule type" value="Genomic_DNA"/>
</dbReference>
<proteinExistence type="predicted"/>
<dbReference type="Pfam" id="PF06325">
    <property type="entry name" value="PrmA"/>
    <property type="match status" value="1"/>
</dbReference>
<dbReference type="CDD" id="cd02440">
    <property type="entry name" value="AdoMet_MTases"/>
    <property type="match status" value="1"/>
</dbReference>
<evidence type="ECO:0000313" key="4">
    <source>
        <dbReference type="Proteomes" id="UP000237947"/>
    </source>
</evidence>